<name>A0ABQ5U092_9PROT</name>
<dbReference type="Gene3D" id="2.40.50.140">
    <property type="entry name" value="Nucleic acid-binding proteins"/>
    <property type="match status" value="1"/>
</dbReference>
<evidence type="ECO:0000256" key="3">
    <source>
        <dbReference type="ARBA" id="ARBA00022801"/>
    </source>
</evidence>
<organism evidence="7 8">
    <name type="scientific">Sneathiella chinensis</name>
    <dbReference type="NCBI Taxonomy" id="349750"/>
    <lineage>
        <taxon>Bacteria</taxon>
        <taxon>Pseudomonadati</taxon>
        <taxon>Pseudomonadota</taxon>
        <taxon>Alphaproteobacteria</taxon>
        <taxon>Sneathiellales</taxon>
        <taxon>Sneathiellaceae</taxon>
        <taxon>Sneathiella</taxon>
    </lineage>
</organism>
<dbReference type="PANTHER" id="PTHR30001:SF0">
    <property type="entry name" value="RIBONUCLEASE G"/>
    <property type="match status" value="1"/>
</dbReference>
<evidence type="ECO:0000313" key="8">
    <source>
        <dbReference type="Proteomes" id="UP001161409"/>
    </source>
</evidence>
<keyword evidence="8" id="KW-1185">Reference proteome</keyword>
<gene>
    <name evidence="7" type="ORF">GCM10007924_07900</name>
</gene>
<keyword evidence="3" id="KW-0378">Hydrolase</keyword>
<dbReference type="InterPro" id="IPR019307">
    <property type="entry name" value="RNA-bd_AU-1/RNase_E/G"/>
</dbReference>
<evidence type="ECO:0000313" key="7">
    <source>
        <dbReference type="EMBL" id="GLQ05569.1"/>
    </source>
</evidence>
<sequence length="463" mass="50055">MSRQILIDVDPFLTRIAVMERDRLADIAFLDPNAPTLVGRIFLARITAVRKDIDACFVDLGLSGQQGFLQLKDIPSEFRETLFEGMKLPVQVLKDGTGEKGVQVSAFLQFEGRYGVFKPFGSGIVFAKSIKDAAVRAEISSCLSGLGAGTSAGGVVVRSAAASVPIDTLSGEMQALISRWQSLQQTIAQDKAVRDLTDLSPLSMMVSGLVTEHDTILVNDADALHALKAELGHSGIRAEQIGLAPVAEDLFEQFGAEEECDLLDRKRVALPSGGDITLEETEAMVVADVNSGGLVAAKGGRSVALQTNLDAAEVLLRQLRLRHLSGIVIVDFIRMEARGETDILTRRLRELAARDPASLRVVGMTELGLMQLVRRRTSRPVSQVLAMPLNTGVGHFPLGEASRLARAVRAFSRQAKKPVIAVAGGGAVRRFLENYGPRLEKALGVRLEYQLDDTLGERDYTLS</sequence>
<dbReference type="InterPro" id="IPR003029">
    <property type="entry name" value="S1_domain"/>
</dbReference>
<proteinExistence type="predicted"/>
<reference evidence="7" key="1">
    <citation type="journal article" date="2014" name="Int. J. Syst. Evol. Microbiol.">
        <title>Complete genome of a new Firmicutes species belonging to the dominant human colonic microbiota ('Ruminococcus bicirculans') reveals two chromosomes and a selective capacity to utilize plant glucans.</title>
        <authorList>
            <consortium name="NISC Comparative Sequencing Program"/>
            <person name="Wegmann U."/>
            <person name="Louis P."/>
            <person name="Goesmann A."/>
            <person name="Henrissat B."/>
            <person name="Duncan S.H."/>
            <person name="Flint H.J."/>
        </authorList>
    </citation>
    <scope>NUCLEOTIDE SEQUENCE</scope>
    <source>
        <strain evidence="7">NBRC 103408</strain>
    </source>
</reference>
<comment type="caution">
    <text evidence="7">The sequence shown here is derived from an EMBL/GenBank/DDBJ whole genome shotgun (WGS) entry which is preliminary data.</text>
</comment>
<dbReference type="Pfam" id="PF10150">
    <property type="entry name" value="RNase_E_G"/>
    <property type="match status" value="1"/>
</dbReference>
<keyword evidence="2" id="KW-0479">Metal-binding</keyword>
<dbReference type="PROSITE" id="PS50126">
    <property type="entry name" value="S1"/>
    <property type="match status" value="1"/>
</dbReference>
<comment type="cofactor">
    <cofactor evidence="1">
        <name>Mg(2+)</name>
        <dbReference type="ChEBI" id="CHEBI:18420"/>
    </cofactor>
</comment>
<protein>
    <submittedName>
        <fullName evidence="7">Ribonuclease</fullName>
    </submittedName>
</protein>
<dbReference type="CDD" id="cd04453">
    <property type="entry name" value="S1_RNase_E"/>
    <property type="match status" value="1"/>
</dbReference>
<evidence type="ECO:0000256" key="2">
    <source>
        <dbReference type="ARBA" id="ARBA00022723"/>
    </source>
</evidence>
<dbReference type="RefSeq" id="WP_169559558.1">
    <property type="nucleotide sequence ID" value="NZ_BSNF01000001.1"/>
</dbReference>
<accession>A0ABQ5U092</accession>
<evidence type="ECO:0000259" key="6">
    <source>
        <dbReference type="PROSITE" id="PS50126"/>
    </source>
</evidence>
<feature type="domain" description="S1 motif" evidence="6">
    <location>
        <begin position="39"/>
        <end position="107"/>
    </location>
</feature>
<dbReference type="EMBL" id="BSNF01000001">
    <property type="protein sequence ID" value="GLQ05569.1"/>
    <property type="molecule type" value="Genomic_DNA"/>
</dbReference>
<evidence type="ECO:0000256" key="1">
    <source>
        <dbReference type="ARBA" id="ARBA00001946"/>
    </source>
</evidence>
<keyword evidence="4" id="KW-0460">Magnesium</keyword>
<dbReference type="InterPro" id="IPR004659">
    <property type="entry name" value="RNase_E/G"/>
</dbReference>
<keyword evidence="5" id="KW-0694">RNA-binding</keyword>
<evidence type="ECO:0000256" key="5">
    <source>
        <dbReference type="ARBA" id="ARBA00022884"/>
    </source>
</evidence>
<dbReference type="PANTHER" id="PTHR30001">
    <property type="entry name" value="RIBONUCLEASE"/>
    <property type="match status" value="1"/>
</dbReference>
<dbReference type="SUPFAM" id="SSF50249">
    <property type="entry name" value="Nucleic acid-binding proteins"/>
    <property type="match status" value="1"/>
</dbReference>
<dbReference type="InterPro" id="IPR012340">
    <property type="entry name" value="NA-bd_OB-fold"/>
</dbReference>
<evidence type="ECO:0000256" key="4">
    <source>
        <dbReference type="ARBA" id="ARBA00022842"/>
    </source>
</evidence>
<reference evidence="7" key="2">
    <citation type="submission" date="2023-01" db="EMBL/GenBank/DDBJ databases">
        <title>Draft genome sequence of Sneathiella chinensis strain NBRC 103408.</title>
        <authorList>
            <person name="Sun Q."/>
            <person name="Mori K."/>
        </authorList>
    </citation>
    <scope>NUCLEOTIDE SEQUENCE</scope>
    <source>
        <strain evidence="7">NBRC 103408</strain>
    </source>
</reference>
<dbReference type="Proteomes" id="UP001161409">
    <property type="component" value="Unassembled WGS sequence"/>
</dbReference>
<dbReference type="SMART" id="SM00316">
    <property type="entry name" value="S1"/>
    <property type="match status" value="1"/>
</dbReference>